<dbReference type="SUPFAM" id="SSF48264">
    <property type="entry name" value="Cytochrome P450"/>
    <property type="match status" value="1"/>
</dbReference>
<keyword evidence="7" id="KW-1185">Reference proteome</keyword>
<protein>
    <recommendedName>
        <fullName evidence="8">Cytochrome P450</fullName>
    </recommendedName>
</protein>
<dbReference type="STRING" id="1093900.A0A507AXV3"/>
<evidence type="ECO:0000313" key="7">
    <source>
        <dbReference type="Proteomes" id="UP000319257"/>
    </source>
</evidence>
<accession>A0A507AXV3</accession>
<dbReference type="Gene3D" id="1.10.630.10">
    <property type="entry name" value="Cytochrome P450"/>
    <property type="match status" value="1"/>
</dbReference>
<dbReference type="GO" id="GO:0004497">
    <property type="term" value="F:monooxygenase activity"/>
    <property type="evidence" value="ECO:0007669"/>
    <property type="project" value="InterPro"/>
</dbReference>
<sequence>MPSLFALVGVASAALAIAALVYLYFFYVDYPKIKGIPEAHGGDLLAGHFYQLGADHAVTAERWSKENNWPVFQIRMGRRRAVILNSFNSSREWMVKNQTATVDRPWFHTFHGVVSATSAATIGTSPWNERTKKQRRVVGSFTTGPSIQKMRSLLDLETAAMISGLYYDSEKGEKEIMPHVYEKRVSLNVMTMFCYSTRFTSVDDPMLLQILEDATTIASFRSTVANPQDFIPHLRYLSSNSRNDEAVTVRARRDEWLKRMLEEARSRGPVEGATRKSVAEMLLTEGAQEGLTILDVKTILGGLMSGGFETIFSTAIIAIGVLASPAGQAIQQQAYDDIMSVYDTPEDAFERCLTEERSPYIMALVKESLRFFPPLKLLPARQTYKEFEYNGATIPKGVLVYINAQAANRDPEIFGEDADKFRPERWLDTSREIPPPYHYAYGAGSRMCTAVNFGNRVLYAIFLRLIVSFKLTESKSMPANTDYIGYKRDPSESNAIPSDFKVKLNPRNKDTLEKCLAQSEQNVAALATGGAAEALLR</sequence>
<comment type="cofactor">
    <cofactor evidence="5">
        <name>heme</name>
        <dbReference type="ChEBI" id="CHEBI:30413"/>
    </cofactor>
</comment>
<dbReference type="AlphaFoldDB" id="A0A507AXV3"/>
<dbReference type="PANTHER" id="PTHR46300">
    <property type="entry name" value="P450, PUTATIVE (EUROFUNG)-RELATED-RELATED"/>
    <property type="match status" value="1"/>
</dbReference>
<dbReference type="PANTHER" id="PTHR46300:SF9">
    <property type="entry name" value="P450, PUTATIVE-RELATED"/>
    <property type="match status" value="1"/>
</dbReference>
<evidence type="ECO:0000256" key="4">
    <source>
        <dbReference type="ARBA" id="ARBA00023004"/>
    </source>
</evidence>
<dbReference type="InterPro" id="IPR050364">
    <property type="entry name" value="Cytochrome_P450_fung"/>
</dbReference>
<dbReference type="RefSeq" id="XP_030991462.1">
    <property type="nucleotide sequence ID" value="XM_031144017.1"/>
</dbReference>
<evidence type="ECO:0008006" key="8">
    <source>
        <dbReference type="Google" id="ProtNLM"/>
    </source>
</evidence>
<evidence type="ECO:0000256" key="3">
    <source>
        <dbReference type="ARBA" id="ARBA00023002"/>
    </source>
</evidence>
<keyword evidence="3" id="KW-0560">Oxidoreductase</keyword>
<proteinExistence type="inferred from homology"/>
<dbReference type="Pfam" id="PF00067">
    <property type="entry name" value="p450"/>
    <property type="match status" value="1"/>
</dbReference>
<gene>
    <name evidence="6" type="ORF">E0L32_009090</name>
</gene>
<keyword evidence="2 5" id="KW-0479">Metal-binding</keyword>
<comment type="similarity">
    <text evidence="1">Belongs to the cytochrome P450 family.</text>
</comment>
<comment type="caution">
    <text evidence="6">The sequence shown here is derived from an EMBL/GenBank/DDBJ whole genome shotgun (WGS) entry which is preliminary data.</text>
</comment>
<dbReference type="Proteomes" id="UP000319257">
    <property type="component" value="Unassembled WGS sequence"/>
</dbReference>
<dbReference type="InParanoid" id="A0A507AXV3"/>
<dbReference type="InterPro" id="IPR002401">
    <property type="entry name" value="Cyt_P450_E_grp-I"/>
</dbReference>
<dbReference type="PRINTS" id="PR00463">
    <property type="entry name" value="EP450I"/>
</dbReference>
<dbReference type="GO" id="GO:0020037">
    <property type="term" value="F:heme binding"/>
    <property type="evidence" value="ECO:0007669"/>
    <property type="project" value="InterPro"/>
</dbReference>
<name>A0A507AXV3_9PEZI</name>
<evidence type="ECO:0000256" key="5">
    <source>
        <dbReference type="PIRSR" id="PIRSR602401-1"/>
    </source>
</evidence>
<dbReference type="OrthoDB" id="1055148at2759"/>
<dbReference type="InterPro" id="IPR036396">
    <property type="entry name" value="Cyt_P450_sf"/>
</dbReference>
<dbReference type="GO" id="GO:0005506">
    <property type="term" value="F:iron ion binding"/>
    <property type="evidence" value="ECO:0007669"/>
    <property type="project" value="InterPro"/>
</dbReference>
<keyword evidence="4 5" id="KW-0408">Iron</keyword>
<feature type="binding site" description="axial binding residue" evidence="5">
    <location>
        <position position="448"/>
    </location>
    <ligand>
        <name>heme</name>
        <dbReference type="ChEBI" id="CHEBI:30413"/>
    </ligand>
    <ligandPart>
        <name>Fe</name>
        <dbReference type="ChEBI" id="CHEBI:18248"/>
    </ligandPart>
</feature>
<dbReference type="GeneID" id="41976537"/>
<dbReference type="GO" id="GO:0016705">
    <property type="term" value="F:oxidoreductase activity, acting on paired donors, with incorporation or reduction of molecular oxygen"/>
    <property type="evidence" value="ECO:0007669"/>
    <property type="project" value="InterPro"/>
</dbReference>
<organism evidence="6 7">
    <name type="scientific">Thyridium curvatum</name>
    <dbReference type="NCBI Taxonomy" id="1093900"/>
    <lineage>
        <taxon>Eukaryota</taxon>
        <taxon>Fungi</taxon>
        <taxon>Dikarya</taxon>
        <taxon>Ascomycota</taxon>
        <taxon>Pezizomycotina</taxon>
        <taxon>Sordariomycetes</taxon>
        <taxon>Sordariomycetidae</taxon>
        <taxon>Thyridiales</taxon>
        <taxon>Thyridiaceae</taxon>
        <taxon>Thyridium</taxon>
    </lineage>
</organism>
<keyword evidence="5" id="KW-0349">Heme</keyword>
<dbReference type="EMBL" id="SKBQ01000063">
    <property type="protein sequence ID" value="TPX09751.1"/>
    <property type="molecule type" value="Genomic_DNA"/>
</dbReference>
<reference evidence="6 7" key="1">
    <citation type="submission" date="2019-06" db="EMBL/GenBank/DDBJ databases">
        <title>Draft genome sequence of the filamentous fungus Phialemoniopsis curvata isolated from diesel fuel.</title>
        <authorList>
            <person name="Varaljay V.A."/>
            <person name="Lyon W.J."/>
            <person name="Crouch A.L."/>
            <person name="Drake C.E."/>
            <person name="Hollomon J.M."/>
            <person name="Nadeau L.J."/>
            <person name="Nunn H.S."/>
            <person name="Stevenson B.S."/>
            <person name="Bojanowski C.L."/>
            <person name="Crookes-Goodson W.J."/>
        </authorList>
    </citation>
    <scope>NUCLEOTIDE SEQUENCE [LARGE SCALE GENOMIC DNA]</scope>
    <source>
        <strain evidence="6 7">D216</strain>
    </source>
</reference>
<evidence type="ECO:0000313" key="6">
    <source>
        <dbReference type="EMBL" id="TPX09751.1"/>
    </source>
</evidence>
<evidence type="ECO:0000256" key="2">
    <source>
        <dbReference type="ARBA" id="ARBA00022723"/>
    </source>
</evidence>
<dbReference type="InterPro" id="IPR001128">
    <property type="entry name" value="Cyt_P450"/>
</dbReference>
<evidence type="ECO:0000256" key="1">
    <source>
        <dbReference type="ARBA" id="ARBA00010617"/>
    </source>
</evidence>